<comment type="catalytic activity">
    <reaction evidence="1">
        <text>Hydrolysis of terminal non-reducing N-acetyl-D-hexosamine residues in N-acetyl-beta-D-hexosaminides.</text>
        <dbReference type="EC" id="3.2.1.52"/>
    </reaction>
</comment>
<evidence type="ECO:0000256" key="3">
    <source>
        <dbReference type="ARBA" id="ARBA00012663"/>
    </source>
</evidence>
<dbReference type="InterPro" id="IPR036962">
    <property type="entry name" value="Glyco_hydro_3_N_sf"/>
</dbReference>
<protein>
    <recommendedName>
        <fullName evidence="3">beta-N-acetylhexosaminidase</fullName>
        <ecNumber evidence="3">3.2.1.52</ecNumber>
    </recommendedName>
</protein>
<dbReference type="Gene3D" id="3.20.20.300">
    <property type="entry name" value="Glycoside hydrolase, family 3, N-terminal domain"/>
    <property type="match status" value="1"/>
</dbReference>
<gene>
    <name evidence="7" type="ORF">LDELB18P1_1408</name>
</gene>
<proteinExistence type="inferred from homology"/>
<dbReference type="RefSeq" id="WP_035165120.1">
    <property type="nucleotide sequence ID" value="NZ_SETI01000064.1"/>
</dbReference>
<dbReference type="InterPro" id="IPR017853">
    <property type="entry name" value="GH"/>
</dbReference>
<dbReference type="PANTHER" id="PTHR30480">
    <property type="entry name" value="BETA-HEXOSAMINIDASE-RELATED"/>
    <property type="match status" value="1"/>
</dbReference>
<dbReference type="SUPFAM" id="SSF51445">
    <property type="entry name" value="(Trans)glycosidases"/>
    <property type="match status" value="1"/>
</dbReference>
<dbReference type="InterPro" id="IPR050226">
    <property type="entry name" value="NagZ_Beta-hexosaminidase"/>
</dbReference>
<accession>A0A4Q7DUD3</accession>
<dbReference type="InterPro" id="IPR001764">
    <property type="entry name" value="Glyco_hydro_3_N"/>
</dbReference>
<reference evidence="7 8" key="1">
    <citation type="submission" date="2019-01" db="EMBL/GenBank/DDBJ databases">
        <title>Colonization of the human gut by bovine bacteria present in Parmesan cheese.</title>
        <authorList>
            <person name="Lugli G.A."/>
            <person name="Milani C."/>
        </authorList>
    </citation>
    <scope>NUCLEOTIDE SEQUENCE [LARGE SCALE GENOMIC DNA]</scope>
    <source>
        <strain evidence="7 8">LDELB18P1</strain>
    </source>
</reference>
<evidence type="ECO:0000256" key="5">
    <source>
        <dbReference type="ARBA" id="ARBA00023295"/>
    </source>
</evidence>
<sequence>MSSLSQKLASLFLIDSTGDFTENLRLLEQYQPAGLLLFAKDLAGLSEKAVKERLAIYRQARPGLLLAIDQEGGLVSRLSTLYPNRSYPSQAELLKKGADFFLAENQKTALELKDLGINLNFAPVADLALDPASFIYSRTLQAGAEETGPAIAAFIKLYRQLGVASCAKHFPGYGDAGDTHQAPAKDLRSLKEAQLDLLPFKAAIAASVPTIMVAHLEVACYSPGPASLSPEIYRLLKEDLHYFGVAITDDLAMAAARESSCPELLALKAGADLLLGGKLENLPILEAAAESGELPKERIKDALVRVQTLQDDYSL</sequence>
<comment type="caution">
    <text evidence="7">The sequence shown here is derived from an EMBL/GenBank/DDBJ whole genome shotgun (WGS) entry which is preliminary data.</text>
</comment>
<evidence type="ECO:0000313" key="8">
    <source>
        <dbReference type="Proteomes" id="UP000292818"/>
    </source>
</evidence>
<dbReference type="AlphaFoldDB" id="A0A4Q7DUD3"/>
<dbReference type="EC" id="3.2.1.52" evidence="3"/>
<name>A0A4Q7DUD3_9LACO</name>
<feature type="domain" description="Glycoside hydrolase family 3 N-terminal" evidence="6">
    <location>
        <begin position="5"/>
        <end position="309"/>
    </location>
</feature>
<dbReference type="GO" id="GO:0004563">
    <property type="term" value="F:beta-N-acetylhexosaminidase activity"/>
    <property type="evidence" value="ECO:0007669"/>
    <property type="project" value="UniProtKB-EC"/>
</dbReference>
<dbReference type="Pfam" id="PF00933">
    <property type="entry name" value="Glyco_hydro_3"/>
    <property type="match status" value="1"/>
</dbReference>
<dbReference type="EMBL" id="SETJ01000059">
    <property type="protein sequence ID" value="RZM16025.1"/>
    <property type="molecule type" value="Genomic_DNA"/>
</dbReference>
<keyword evidence="4 7" id="KW-0378">Hydrolase</keyword>
<organism evidence="7 8">
    <name type="scientific">Lactobacillus delbrueckii</name>
    <dbReference type="NCBI Taxonomy" id="1584"/>
    <lineage>
        <taxon>Bacteria</taxon>
        <taxon>Bacillati</taxon>
        <taxon>Bacillota</taxon>
        <taxon>Bacilli</taxon>
        <taxon>Lactobacillales</taxon>
        <taxon>Lactobacillaceae</taxon>
        <taxon>Lactobacillus</taxon>
    </lineage>
</organism>
<evidence type="ECO:0000256" key="2">
    <source>
        <dbReference type="ARBA" id="ARBA00005336"/>
    </source>
</evidence>
<dbReference type="Proteomes" id="UP000292818">
    <property type="component" value="Unassembled WGS sequence"/>
</dbReference>
<comment type="similarity">
    <text evidence="2">Belongs to the glycosyl hydrolase 3 family.</text>
</comment>
<dbReference type="GO" id="GO:0009254">
    <property type="term" value="P:peptidoglycan turnover"/>
    <property type="evidence" value="ECO:0007669"/>
    <property type="project" value="TreeGrafter"/>
</dbReference>
<evidence type="ECO:0000259" key="6">
    <source>
        <dbReference type="Pfam" id="PF00933"/>
    </source>
</evidence>
<dbReference type="PANTHER" id="PTHR30480:SF13">
    <property type="entry name" value="BETA-HEXOSAMINIDASE"/>
    <property type="match status" value="1"/>
</dbReference>
<dbReference type="GO" id="GO:0005975">
    <property type="term" value="P:carbohydrate metabolic process"/>
    <property type="evidence" value="ECO:0007669"/>
    <property type="project" value="InterPro"/>
</dbReference>
<evidence type="ECO:0000313" key="7">
    <source>
        <dbReference type="EMBL" id="RZM16025.1"/>
    </source>
</evidence>
<evidence type="ECO:0000256" key="1">
    <source>
        <dbReference type="ARBA" id="ARBA00001231"/>
    </source>
</evidence>
<keyword evidence="5" id="KW-0326">Glycosidase</keyword>
<evidence type="ECO:0000256" key="4">
    <source>
        <dbReference type="ARBA" id="ARBA00022801"/>
    </source>
</evidence>